<dbReference type="SUPFAM" id="SSF56801">
    <property type="entry name" value="Acetyl-CoA synthetase-like"/>
    <property type="match status" value="1"/>
</dbReference>
<dbReference type="InterPro" id="IPR025110">
    <property type="entry name" value="AMP-bd_C"/>
</dbReference>
<evidence type="ECO:0000313" key="4">
    <source>
        <dbReference type="Proteomes" id="UP001501116"/>
    </source>
</evidence>
<dbReference type="PROSITE" id="PS00455">
    <property type="entry name" value="AMP_BINDING"/>
    <property type="match status" value="1"/>
</dbReference>
<dbReference type="InterPro" id="IPR000873">
    <property type="entry name" value="AMP-dep_synth/lig_dom"/>
</dbReference>
<dbReference type="InterPro" id="IPR050237">
    <property type="entry name" value="ATP-dep_AMP-bd_enzyme"/>
</dbReference>
<reference evidence="3 4" key="1">
    <citation type="journal article" date="2019" name="Int. J. Syst. Evol. Microbiol.">
        <title>The Global Catalogue of Microorganisms (GCM) 10K type strain sequencing project: providing services to taxonomists for standard genome sequencing and annotation.</title>
        <authorList>
            <consortium name="The Broad Institute Genomics Platform"/>
            <consortium name="The Broad Institute Genome Sequencing Center for Infectious Disease"/>
            <person name="Wu L."/>
            <person name="Ma J."/>
        </authorList>
    </citation>
    <scope>NUCLEOTIDE SEQUENCE [LARGE SCALE GENOMIC DNA]</scope>
    <source>
        <strain evidence="3 4">JCM 14545</strain>
    </source>
</reference>
<dbReference type="Proteomes" id="UP001501116">
    <property type="component" value="Unassembled WGS sequence"/>
</dbReference>
<dbReference type="Gene3D" id="3.40.50.12780">
    <property type="entry name" value="N-terminal domain of ligase-like"/>
    <property type="match status" value="1"/>
</dbReference>
<sequence>MLETIESGGDRIAFRGHGGELSYADAGKVLRRLHASFGVEPGEVVALVGGNRPETLLAQFAIQLSGASVLLVGASSSTPDRLAMVEGAGVSTLVVDPERENAAELAASAGPARVRQLGYAADLLAAQGESPFELPDSVRVIFPSGGTTGVPKLIAHTGMYDGIAHIFPWEPHAGNRILVVAPLSHMTGNAGALGGFLRGDLVVLYEKFDAGAVLHAIETEGLTHLSLTPPRLSALLDHPGLASTDLSSVRSLSLGASPLPPARLSQALEVFGPVVGQGYGLTENPVVATIAAADFDGHPHRLASVGRIAPGSEAKIAGGGTEIGEVLVRGLATMDGYFGQPELTAAAFTEDGWLRTGDLGRFDEDGYLYLLDRTDDVIVTGEHGTKVYSTVVEHALLEHPRVEEAAVFGVDDGEHRLVHAVVVAREVTEAELRAFLLTHFGAGHFVPKRIAFADRLPLTGIGKVDKKKLLAMSK</sequence>
<dbReference type="Gene3D" id="3.30.300.30">
    <property type="match status" value="1"/>
</dbReference>
<protein>
    <submittedName>
        <fullName evidence="3">AMP-binding protein</fullName>
    </submittedName>
</protein>
<evidence type="ECO:0000313" key="3">
    <source>
        <dbReference type="EMBL" id="GAA1975454.1"/>
    </source>
</evidence>
<evidence type="ECO:0000259" key="2">
    <source>
        <dbReference type="Pfam" id="PF13193"/>
    </source>
</evidence>
<gene>
    <name evidence="3" type="ORF">GCM10009754_58590</name>
</gene>
<feature type="domain" description="AMP-binding enzyme C-terminal" evidence="2">
    <location>
        <begin position="392"/>
        <end position="463"/>
    </location>
</feature>
<dbReference type="EMBL" id="BAAANN010000026">
    <property type="protein sequence ID" value="GAA1975454.1"/>
    <property type="molecule type" value="Genomic_DNA"/>
</dbReference>
<dbReference type="Pfam" id="PF13193">
    <property type="entry name" value="AMP-binding_C"/>
    <property type="match status" value="1"/>
</dbReference>
<dbReference type="Pfam" id="PF00501">
    <property type="entry name" value="AMP-binding"/>
    <property type="match status" value="1"/>
</dbReference>
<keyword evidence="4" id="KW-1185">Reference proteome</keyword>
<dbReference type="InterPro" id="IPR045851">
    <property type="entry name" value="AMP-bd_C_sf"/>
</dbReference>
<dbReference type="InterPro" id="IPR042099">
    <property type="entry name" value="ANL_N_sf"/>
</dbReference>
<name>A0ABN2RV90_9PSEU</name>
<dbReference type="InterPro" id="IPR020845">
    <property type="entry name" value="AMP-binding_CS"/>
</dbReference>
<organism evidence="3 4">
    <name type="scientific">Amycolatopsis minnesotensis</name>
    <dbReference type="NCBI Taxonomy" id="337894"/>
    <lineage>
        <taxon>Bacteria</taxon>
        <taxon>Bacillati</taxon>
        <taxon>Actinomycetota</taxon>
        <taxon>Actinomycetes</taxon>
        <taxon>Pseudonocardiales</taxon>
        <taxon>Pseudonocardiaceae</taxon>
        <taxon>Amycolatopsis</taxon>
    </lineage>
</organism>
<dbReference type="PANTHER" id="PTHR43767">
    <property type="entry name" value="LONG-CHAIN-FATTY-ACID--COA LIGASE"/>
    <property type="match status" value="1"/>
</dbReference>
<comment type="caution">
    <text evidence="3">The sequence shown here is derived from an EMBL/GenBank/DDBJ whole genome shotgun (WGS) entry which is preliminary data.</text>
</comment>
<proteinExistence type="predicted"/>
<feature type="domain" description="AMP-dependent synthetase/ligase" evidence="1">
    <location>
        <begin position="7"/>
        <end position="338"/>
    </location>
</feature>
<dbReference type="PANTHER" id="PTHR43767:SF7">
    <property type="entry name" value="MEDIUM_LONG-CHAIN-FATTY-ACID--COA LIGASE FADD8"/>
    <property type="match status" value="1"/>
</dbReference>
<evidence type="ECO:0000259" key="1">
    <source>
        <dbReference type="Pfam" id="PF00501"/>
    </source>
</evidence>
<accession>A0ABN2RV90</accession>